<evidence type="ECO:0000256" key="1">
    <source>
        <dbReference type="SAM" id="SignalP"/>
    </source>
</evidence>
<sequence length="491" mass="52501">MKLIKIAVALSVGLMTGTASAEVPYQFIAKQYTEVLGRAPDQSGWTYYANGFSTSGCSQAMLRQYGRQFYQSNEFASRGYNASEKVVVAYRGILSREPSASEVGYWVTQLQNGIPWMTVVDNFFNNSEFASLVSRICMGRDYSANGGRPYVITSSRDQATLQQQLYTNGVVVLNPQEVVYLTSTLYIPVGALLTTRDAVDANQTARFGRLVRDRTFNGPLVELRGTMDKVWVDGQGGRLTSSSSVADNTVTAMQGTIQNSRLSDPAGWTNLQAPEWCTGPVTIANNLITGYANPHSGVGGWADGLSIACSGSTARYNSIIDATDVGIIVFSRQSSAGWSGTNIVARNNTVIAAGRSAYAGLAFDAGHQDGADFTGSYIQDNLLWTSPLQHFDIALTMGTNPWDWGMGANATAIRNGSGSLRNTVHLGIVVDGMLNATVLENNFSPVGVNTGIPCPQNSGVSAHFSPSPGHATGNIQGPTSNMTVHGCMYHP</sequence>
<name>A0ABX9JQ80_9BACT</name>
<feature type="domain" description="DUF4214" evidence="2">
    <location>
        <begin position="68"/>
        <end position="132"/>
    </location>
</feature>
<dbReference type="Proteomes" id="UP000256345">
    <property type="component" value="Unassembled WGS sequence"/>
</dbReference>
<feature type="signal peptide" evidence="1">
    <location>
        <begin position="1"/>
        <end position="21"/>
    </location>
</feature>
<comment type="caution">
    <text evidence="3">The sequence shown here is derived from an EMBL/GenBank/DDBJ whole genome shotgun (WGS) entry which is preliminary data.</text>
</comment>
<dbReference type="EMBL" id="QUMU01000015">
    <property type="protein sequence ID" value="REG24136.1"/>
    <property type="molecule type" value="Genomic_DNA"/>
</dbReference>
<dbReference type="SUPFAM" id="SSF51126">
    <property type="entry name" value="Pectin lyase-like"/>
    <property type="match status" value="1"/>
</dbReference>
<dbReference type="InterPro" id="IPR011050">
    <property type="entry name" value="Pectin_lyase_fold/virulence"/>
</dbReference>
<reference evidence="3 4" key="1">
    <citation type="submission" date="2018-08" db="EMBL/GenBank/DDBJ databases">
        <title>Genomic Encyclopedia of Archaeal and Bacterial Type Strains, Phase II (KMG-II): from individual species to whole genera.</title>
        <authorList>
            <person name="Goeker M."/>
        </authorList>
    </citation>
    <scope>NUCLEOTIDE SEQUENCE [LARGE SCALE GENOMIC DNA]</scope>
    <source>
        <strain evidence="3 4">DSM 2261</strain>
    </source>
</reference>
<evidence type="ECO:0000313" key="3">
    <source>
        <dbReference type="EMBL" id="REG24136.1"/>
    </source>
</evidence>
<evidence type="ECO:0000259" key="2">
    <source>
        <dbReference type="Pfam" id="PF13946"/>
    </source>
</evidence>
<dbReference type="InterPro" id="IPR025282">
    <property type="entry name" value="DUF4214"/>
</dbReference>
<evidence type="ECO:0000313" key="4">
    <source>
        <dbReference type="Proteomes" id="UP000256345"/>
    </source>
</evidence>
<dbReference type="Pfam" id="PF13946">
    <property type="entry name" value="DUF4214"/>
    <property type="match status" value="1"/>
</dbReference>
<feature type="chain" id="PRO_5045620381" evidence="1">
    <location>
        <begin position="22"/>
        <end position="491"/>
    </location>
</feature>
<proteinExistence type="predicted"/>
<gene>
    <name evidence="3" type="ORF">ATI61_115178</name>
</gene>
<protein>
    <submittedName>
        <fullName evidence="3">Uncharacterized protein DUF4214</fullName>
    </submittedName>
</protein>
<organism evidence="3 4">
    <name type="scientific">Archangium gephyra</name>
    <dbReference type="NCBI Taxonomy" id="48"/>
    <lineage>
        <taxon>Bacteria</taxon>
        <taxon>Pseudomonadati</taxon>
        <taxon>Myxococcota</taxon>
        <taxon>Myxococcia</taxon>
        <taxon>Myxococcales</taxon>
        <taxon>Cystobacterineae</taxon>
        <taxon>Archangiaceae</taxon>
        <taxon>Archangium</taxon>
    </lineage>
</organism>
<keyword evidence="1" id="KW-0732">Signal</keyword>
<dbReference type="Gene3D" id="1.10.3130.20">
    <property type="entry name" value="Phycobilisome linker domain"/>
    <property type="match status" value="1"/>
</dbReference>
<keyword evidence="4" id="KW-1185">Reference proteome</keyword>
<accession>A0ABX9JQ80</accession>
<dbReference type="InterPro" id="IPR038255">
    <property type="entry name" value="PBS_linker_sf"/>
</dbReference>